<dbReference type="KEGG" id="mshg:MSG_01755"/>
<gene>
    <name evidence="1" type="ORF">MSG_01755</name>
</gene>
<organism evidence="1 2">
    <name type="scientific">Mycobacterium shigaense</name>
    <dbReference type="NCBI Taxonomy" id="722731"/>
    <lineage>
        <taxon>Bacteria</taxon>
        <taxon>Bacillati</taxon>
        <taxon>Actinomycetota</taxon>
        <taxon>Actinomycetes</taxon>
        <taxon>Mycobacteriales</taxon>
        <taxon>Mycobacteriaceae</taxon>
        <taxon>Mycobacterium</taxon>
        <taxon>Mycobacterium simiae complex</taxon>
    </lineage>
</organism>
<dbReference type="InterPro" id="IPR007969">
    <property type="entry name" value="DUF732"/>
</dbReference>
<name>A0A1Z4EG17_9MYCO</name>
<dbReference type="Pfam" id="PF05305">
    <property type="entry name" value="DUF732"/>
    <property type="match status" value="1"/>
</dbReference>
<protein>
    <submittedName>
        <fullName evidence="1">Uncharacterized protein</fullName>
    </submittedName>
</protein>
<dbReference type="AlphaFoldDB" id="A0A1Z4EG17"/>
<sequence>MASPRWPARIVTPLMAGAVLLCTAGTASAITPHDVDFLNRLRGLGFNWPSPQEDADIVNMGHQICIDRWNDFSQDALAQDIHGTLGPKGVNFSDVTTMISLAEDMFCPYH</sequence>
<evidence type="ECO:0000313" key="2">
    <source>
        <dbReference type="Proteomes" id="UP000217736"/>
    </source>
</evidence>
<reference evidence="2" key="1">
    <citation type="submission" date="2017-06" db="EMBL/GenBank/DDBJ databases">
        <title>Complete Genome Sequence of Mycobacterium shigaense.</title>
        <authorList>
            <person name="Fukano H."/>
            <person name="Yoshida M."/>
            <person name="Kazumi Y."/>
            <person name="Ogura Y."/>
            <person name="Mitarai S."/>
            <person name="Hayashi T."/>
            <person name="Hoshino Y."/>
        </authorList>
    </citation>
    <scope>NUCLEOTIDE SEQUENCE [LARGE SCALE GENOMIC DNA]</scope>
    <source>
        <strain evidence="2">UN-152</strain>
    </source>
</reference>
<accession>A0A1Z4EG17</accession>
<dbReference type="RefSeq" id="WP_162899176.1">
    <property type="nucleotide sequence ID" value="NZ_AP018164.1"/>
</dbReference>
<keyword evidence="2" id="KW-1185">Reference proteome</keyword>
<dbReference type="Proteomes" id="UP000217736">
    <property type="component" value="Chromosome"/>
</dbReference>
<dbReference type="EMBL" id="AP018164">
    <property type="protein sequence ID" value="BAX91908.1"/>
    <property type="molecule type" value="Genomic_DNA"/>
</dbReference>
<proteinExistence type="predicted"/>
<evidence type="ECO:0000313" key="1">
    <source>
        <dbReference type="EMBL" id="BAX91908.1"/>
    </source>
</evidence>